<proteinExistence type="predicted"/>
<dbReference type="AlphaFoldDB" id="Q119V8"/>
<dbReference type="eggNOG" id="COG1672">
    <property type="taxonomic scope" value="Bacteria"/>
</dbReference>
<dbReference type="eggNOG" id="COG4252">
    <property type="taxonomic scope" value="Bacteria"/>
</dbReference>
<feature type="domain" description="CHASE2" evidence="2">
    <location>
        <begin position="399"/>
        <end position="717"/>
    </location>
</feature>
<dbReference type="InterPro" id="IPR007890">
    <property type="entry name" value="CHASE2"/>
</dbReference>
<name>Q119V8_TRIEI</name>
<keyword evidence="1" id="KW-1133">Transmembrane helix</keyword>
<feature type="transmembrane region" description="Helical" evidence="1">
    <location>
        <begin position="724"/>
        <end position="744"/>
    </location>
</feature>
<dbReference type="RefSeq" id="WP_011610112.1">
    <property type="nucleotide sequence ID" value="NC_008312.1"/>
</dbReference>
<keyword evidence="1" id="KW-0812">Transmembrane</keyword>
<feature type="transmembrane region" description="Helical" evidence="1">
    <location>
        <begin position="750"/>
        <end position="769"/>
    </location>
</feature>
<protein>
    <submittedName>
        <fullName evidence="3">Putative Chase2 sensor protein</fullName>
    </submittedName>
</protein>
<dbReference type="SMART" id="SM01080">
    <property type="entry name" value="CHASE2"/>
    <property type="match status" value="1"/>
</dbReference>
<keyword evidence="1" id="KW-0472">Membrane</keyword>
<evidence type="ECO:0000256" key="1">
    <source>
        <dbReference type="SAM" id="Phobius"/>
    </source>
</evidence>
<evidence type="ECO:0000259" key="2">
    <source>
        <dbReference type="SMART" id="SM01080"/>
    </source>
</evidence>
<organism evidence="3">
    <name type="scientific">Trichodesmium erythraeum (strain IMS101)</name>
    <dbReference type="NCBI Taxonomy" id="203124"/>
    <lineage>
        <taxon>Bacteria</taxon>
        <taxon>Bacillati</taxon>
        <taxon>Cyanobacteriota</taxon>
        <taxon>Cyanophyceae</taxon>
        <taxon>Oscillatoriophycideae</taxon>
        <taxon>Oscillatoriales</taxon>
        <taxon>Microcoleaceae</taxon>
        <taxon>Trichodesmium</taxon>
    </lineage>
</organism>
<sequence length="787" mass="90837">MYHDTGGSLSADDPTYVERKQDRELLEKLLKGEYCYVFNARQMGKSSLRVKVIDRLTHQLSSQGCQCISIDMSMLSDFSIPKESWYDGFLIELLDRCDLENSSNYQDWIATHRNLKINNPQRCKLFIEEILFINFPTQKIYIFLDEIDTLGKSYFKQEFLGFIRSCYNRRAEDKNSDYHRLVFVFFGAVTPGDLIRDIRQTPFNIGYGIELTELSFLETKKKLIQGLEEFVEKPDIVLKKVFDWTGGQPFLTQKSCQIIVDYADTTQVDVDSLLEKNIVKDWEDKDNPIHLKHIRDYLLSDIELLRLYQKVLKKGEVKFNNSKVQMSLKLSGIVLKKQDKLVVFNKIYQKVFNPDWVEEQLANLENNLDLPKLKRLSSSWVIVSLVWVLAIIMRALGWLQPFELNEFDRLMQWRPKEKRDPNILIVEATQTDIKKYGKGGTLKDKILADVIKKINTLQPAIIGLDLWREKALGSEADYQNLLTLLENNQKIIAVCSTSENSPNKSGTRPPEGVPKERLGFTDVVLDNGQVDIVRRHLMFMGLEEKDPCKTQYSLSTIVALDFLEIKGVKAKNISSESIRIGNVTFRKLRKGNGIYEKLDDGGFQILLNYRNSHHIDNRVAQKISISEVLDGNINDSLVKDKIVIIGITDRTSGDKFYTPYSNVQPPNQKQMPGVIIHAHKVSQIISAVLYGRPLIIFWSWWVEWLWIFAWSFLSYVIGHFFRGFLFFLFVGGNIIVLYSVSLFFLVQGFVVPLVPSILVLIVNTVIIFVDDSHFFKTRKLPGPVEEE</sequence>
<gene>
    <name evidence="3" type="ordered locus">Tery_0228</name>
</gene>
<dbReference type="SUPFAM" id="SSF52540">
    <property type="entry name" value="P-loop containing nucleoside triphosphate hydrolases"/>
    <property type="match status" value="1"/>
</dbReference>
<dbReference type="STRING" id="203124.Tery_0228"/>
<dbReference type="Gene3D" id="3.40.50.300">
    <property type="entry name" value="P-loop containing nucleotide triphosphate hydrolases"/>
    <property type="match status" value="1"/>
</dbReference>
<dbReference type="EMBL" id="CP000393">
    <property type="protein sequence ID" value="ABG49716.1"/>
    <property type="molecule type" value="Genomic_DNA"/>
</dbReference>
<dbReference type="Pfam" id="PF05226">
    <property type="entry name" value="CHASE2"/>
    <property type="match status" value="1"/>
</dbReference>
<dbReference type="Pfam" id="PF14516">
    <property type="entry name" value="AAA_35"/>
    <property type="match status" value="1"/>
</dbReference>
<dbReference type="KEGG" id="ter:Tery_0228"/>
<reference evidence="3" key="1">
    <citation type="submission" date="2006-06" db="EMBL/GenBank/DDBJ databases">
        <title>Complete sequence of Trichodesmium erythraeum IMS101.</title>
        <authorList>
            <consortium name="US DOE Joint Genome Institute"/>
            <person name="Copeland A."/>
            <person name="Lucas S."/>
            <person name="Lapidus A."/>
            <person name="Barry K."/>
            <person name="Detter J.C."/>
            <person name="Glavina del Rio T."/>
            <person name="Hammon N."/>
            <person name="Israni S."/>
            <person name="Dalin E."/>
            <person name="Tice H."/>
            <person name="Pitluck S."/>
            <person name="Kiss H."/>
            <person name="Munk A.C."/>
            <person name="Brettin T."/>
            <person name="Bruce D."/>
            <person name="Han C."/>
            <person name="Tapia R."/>
            <person name="Gilna P."/>
            <person name="Schmutz J."/>
            <person name="Larimer F."/>
            <person name="Land M."/>
            <person name="Hauser L."/>
            <person name="Kyrpides N."/>
            <person name="Kim E."/>
            <person name="Richardson P."/>
        </authorList>
    </citation>
    <scope>NUCLEOTIDE SEQUENCE [LARGE SCALE GENOMIC DNA]</scope>
    <source>
        <strain evidence="3">IMS101</strain>
    </source>
</reference>
<dbReference type="InterPro" id="IPR027417">
    <property type="entry name" value="P-loop_NTPase"/>
</dbReference>
<evidence type="ECO:0000313" key="3">
    <source>
        <dbReference type="EMBL" id="ABG49716.1"/>
    </source>
</evidence>
<dbReference type="OrthoDB" id="434800at2"/>
<accession>Q119V8</accession>
<dbReference type="HOGENOM" id="CLU_319554_0_0_3"/>
<feature type="transmembrane region" description="Helical" evidence="1">
    <location>
        <begin position="695"/>
        <end position="717"/>
    </location>
</feature>